<evidence type="ECO:0000313" key="1">
    <source>
        <dbReference type="EMBL" id="SFP27049.1"/>
    </source>
</evidence>
<gene>
    <name evidence="1" type="ORF">SAMN05421810_10286</name>
</gene>
<dbReference type="SUPFAM" id="SSF57938">
    <property type="entry name" value="DnaJ/Hsp40 cysteine-rich domain"/>
    <property type="match status" value="1"/>
</dbReference>
<keyword evidence="2" id="KW-1185">Reference proteome</keyword>
<dbReference type="Proteomes" id="UP000198727">
    <property type="component" value="Unassembled WGS sequence"/>
</dbReference>
<dbReference type="EMBL" id="FOWW01000002">
    <property type="protein sequence ID" value="SFP27049.1"/>
    <property type="molecule type" value="Genomic_DNA"/>
</dbReference>
<accession>A0A1I5NZ38</accession>
<sequence>MHYDMVECPRCHGSGLAPNRKDPCGNCGGLGQVPGT</sequence>
<dbReference type="Gene3D" id="6.20.20.10">
    <property type="match status" value="1"/>
</dbReference>
<reference evidence="2" key="1">
    <citation type="submission" date="2016-10" db="EMBL/GenBank/DDBJ databases">
        <authorList>
            <person name="Varghese N."/>
            <person name="Submissions S."/>
        </authorList>
    </citation>
    <scope>NUCLEOTIDE SEQUENCE [LARGE SCALE GENOMIC DNA]</scope>
    <source>
        <strain evidence="2">CGMCC 4.5579</strain>
    </source>
</reference>
<protein>
    <recommendedName>
        <fullName evidence="3">Molecular chaperone DnaJ</fullName>
    </recommendedName>
</protein>
<name>A0A1I5NZ38_9PSEU</name>
<evidence type="ECO:0008006" key="3">
    <source>
        <dbReference type="Google" id="ProtNLM"/>
    </source>
</evidence>
<proteinExistence type="predicted"/>
<organism evidence="1 2">
    <name type="scientific">Amycolatopsis arida</name>
    <dbReference type="NCBI Taxonomy" id="587909"/>
    <lineage>
        <taxon>Bacteria</taxon>
        <taxon>Bacillati</taxon>
        <taxon>Actinomycetota</taxon>
        <taxon>Actinomycetes</taxon>
        <taxon>Pseudonocardiales</taxon>
        <taxon>Pseudonocardiaceae</taxon>
        <taxon>Amycolatopsis</taxon>
    </lineage>
</organism>
<dbReference type="AlphaFoldDB" id="A0A1I5NZ38"/>
<dbReference type="InterPro" id="IPR036410">
    <property type="entry name" value="HSP_DnaJ_Cys-rich_dom_sf"/>
</dbReference>
<evidence type="ECO:0000313" key="2">
    <source>
        <dbReference type="Proteomes" id="UP000198727"/>
    </source>
</evidence>